<keyword evidence="1" id="KW-0812">Transmembrane</keyword>
<dbReference type="Proteomes" id="UP000179786">
    <property type="component" value="Unassembled WGS sequence"/>
</dbReference>
<name>A0A1S1ML74_9GAMM</name>
<dbReference type="RefSeq" id="WP_070986962.1">
    <property type="nucleotide sequence ID" value="NZ_MKJU01000031.1"/>
</dbReference>
<dbReference type="EMBL" id="MKJU01000031">
    <property type="protein sequence ID" value="OHU88273.1"/>
    <property type="molecule type" value="Genomic_DNA"/>
</dbReference>
<organism evidence="2 3">
    <name type="scientific">Pseudoalteromonas amylolytica</name>
    <dbReference type="NCBI Taxonomy" id="1859457"/>
    <lineage>
        <taxon>Bacteria</taxon>
        <taxon>Pseudomonadati</taxon>
        <taxon>Pseudomonadota</taxon>
        <taxon>Gammaproteobacteria</taxon>
        <taxon>Alteromonadales</taxon>
        <taxon>Pseudoalteromonadaceae</taxon>
        <taxon>Pseudoalteromonas</taxon>
    </lineage>
</organism>
<dbReference type="STRING" id="1859457.BET10_19555"/>
<comment type="caution">
    <text evidence="2">The sequence shown here is derived from an EMBL/GenBank/DDBJ whole genome shotgun (WGS) entry which is preliminary data.</text>
</comment>
<protein>
    <submittedName>
        <fullName evidence="2">Uncharacterized protein</fullName>
    </submittedName>
</protein>
<dbReference type="AlphaFoldDB" id="A0A1S1ML74"/>
<keyword evidence="1" id="KW-1133">Transmembrane helix</keyword>
<feature type="transmembrane region" description="Helical" evidence="1">
    <location>
        <begin position="42"/>
        <end position="70"/>
    </location>
</feature>
<keyword evidence="3" id="KW-1185">Reference proteome</keyword>
<sequence length="140" mass="15257">MDLKSTTKAALIAPFSSLLVVIGLFAENILTGGNLASVDGLFVIIMFSLGFVATSYVFVICCGVPLHFVLCKLKLNYHWLYVFIGVCVAMAYIYFTQPSEMPAQLALSGIWVYGVTAAVVSFVFWLLAVKPHNKALKQGL</sequence>
<dbReference type="OrthoDB" id="7065872at2"/>
<evidence type="ECO:0000256" key="1">
    <source>
        <dbReference type="SAM" id="Phobius"/>
    </source>
</evidence>
<feature type="transmembrane region" description="Helical" evidence="1">
    <location>
        <begin position="77"/>
        <end position="95"/>
    </location>
</feature>
<keyword evidence="1" id="KW-0472">Membrane</keyword>
<proteinExistence type="predicted"/>
<reference evidence="2 3" key="1">
    <citation type="submission" date="2016-09" db="EMBL/GenBank/DDBJ databases">
        <title>Pseudoalteromonas amylolytica sp. nov., isolated from the surface seawater.</title>
        <authorList>
            <person name="Wu Y.-H."/>
            <person name="Cheng H."/>
            <person name="Jin X.-B."/>
            <person name="Wang C.-S."/>
            <person name="Xu X.-W."/>
        </authorList>
    </citation>
    <scope>NUCLEOTIDE SEQUENCE [LARGE SCALE GENOMIC DNA]</scope>
    <source>
        <strain evidence="2 3">JW1</strain>
    </source>
</reference>
<gene>
    <name evidence="2" type="ORF">BET10_19555</name>
</gene>
<evidence type="ECO:0000313" key="3">
    <source>
        <dbReference type="Proteomes" id="UP000179786"/>
    </source>
</evidence>
<evidence type="ECO:0000313" key="2">
    <source>
        <dbReference type="EMBL" id="OHU88273.1"/>
    </source>
</evidence>
<feature type="transmembrane region" description="Helical" evidence="1">
    <location>
        <begin position="110"/>
        <end position="129"/>
    </location>
</feature>
<accession>A0A1S1ML74</accession>